<sequence length="88" mass="10062">MLDQVRGELYCSYADEDFTAPPAMVARWEQLLADAPVRYQRVAHPGVQHGYTMPTRDVHDPVAAERDWELVVAMLRRQLPVDGVRRDG</sequence>
<evidence type="ECO:0000313" key="2">
    <source>
        <dbReference type="EMBL" id="NEL54469.1"/>
    </source>
</evidence>
<reference evidence="2 3" key="1">
    <citation type="submission" date="2020-02" db="EMBL/GenBank/DDBJ databases">
        <title>The whole genome sequence of CPCC 205119.</title>
        <authorList>
            <person name="Jiang Z."/>
        </authorList>
    </citation>
    <scope>NUCLEOTIDE SEQUENCE [LARGE SCALE GENOMIC DNA]</scope>
    <source>
        <strain evidence="2 3">CPCC 205119</strain>
    </source>
</reference>
<keyword evidence="3" id="KW-1185">Reference proteome</keyword>
<name>A0A7K3WEW8_9ACTN</name>
<comment type="caution">
    <text evidence="2">The sequence shown here is derived from an EMBL/GenBank/DDBJ whole genome shotgun (WGS) entry which is preliminary data.</text>
</comment>
<feature type="domain" description="Dienelactone hydrolase" evidence="1">
    <location>
        <begin position="3"/>
        <end position="77"/>
    </location>
</feature>
<evidence type="ECO:0000313" key="3">
    <source>
        <dbReference type="Proteomes" id="UP000470470"/>
    </source>
</evidence>
<keyword evidence="2" id="KW-0378">Hydrolase</keyword>
<dbReference type="InterPro" id="IPR029058">
    <property type="entry name" value="AB_hydrolase_fold"/>
</dbReference>
<evidence type="ECO:0000259" key="1">
    <source>
        <dbReference type="Pfam" id="PF01738"/>
    </source>
</evidence>
<dbReference type="Gene3D" id="3.40.50.1820">
    <property type="entry name" value="alpha/beta hydrolase"/>
    <property type="match status" value="1"/>
</dbReference>
<dbReference type="AlphaFoldDB" id="A0A7K3WEW8"/>
<dbReference type="EMBL" id="JAAGWK010000012">
    <property type="protein sequence ID" value="NEL54469.1"/>
    <property type="molecule type" value="Genomic_DNA"/>
</dbReference>
<protein>
    <submittedName>
        <fullName evidence="2">Dienelactone hydrolase family protein</fullName>
    </submittedName>
</protein>
<gene>
    <name evidence="2" type="ORF">G1H19_10705</name>
</gene>
<accession>A0A7K3WEW8</accession>
<dbReference type="SUPFAM" id="SSF53474">
    <property type="entry name" value="alpha/beta-Hydrolases"/>
    <property type="match status" value="1"/>
</dbReference>
<dbReference type="GO" id="GO:0016787">
    <property type="term" value="F:hydrolase activity"/>
    <property type="evidence" value="ECO:0007669"/>
    <property type="project" value="UniProtKB-KW"/>
</dbReference>
<dbReference type="InterPro" id="IPR002925">
    <property type="entry name" value="Dienelactn_hydro"/>
</dbReference>
<organism evidence="2 3">
    <name type="scientific">Goekera deserti</name>
    <dbReference type="NCBI Taxonomy" id="2497753"/>
    <lineage>
        <taxon>Bacteria</taxon>
        <taxon>Bacillati</taxon>
        <taxon>Actinomycetota</taxon>
        <taxon>Actinomycetes</taxon>
        <taxon>Geodermatophilales</taxon>
        <taxon>Geodermatophilaceae</taxon>
        <taxon>Goekera</taxon>
    </lineage>
</organism>
<dbReference type="Proteomes" id="UP000470470">
    <property type="component" value="Unassembled WGS sequence"/>
</dbReference>
<proteinExistence type="predicted"/>
<dbReference type="Pfam" id="PF01738">
    <property type="entry name" value="DLH"/>
    <property type="match status" value="1"/>
</dbReference>
<dbReference type="RefSeq" id="WP_152727529.1">
    <property type="nucleotide sequence ID" value="NZ_JAABOZ010000001.1"/>
</dbReference>